<dbReference type="InterPro" id="IPR019888">
    <property type="entry name" value="Tscrpt_reg_AsnC-like"/>
</dbReference>
<keyword evidence="6" id="KW-1185">Reference proteome</keyword>
<organism evidence="5 6">
    <name type="scientific">Pararhodobacter aggregans</name>
    <dbReference type="NCBI Taxonomy" id="404875"/>
    <lineage>
        <taxon>Bacteria</taxon>
        <taxon>Pseudomonadati</taxon>
        <taxon>Pseudomonadota</taxon>
        <taxon>Alphaproteobacteria</taxon>
        <taxon>Rhodobacterales</taxon>
        <taxon>Paracoccaceae</taxon>
        <taxon>Pararhodobacter</taxon>
    </lineage>
</organism>
<evidence type="ECO:0000313" key="5">
    <source>
        <dbReference type="EMBL" id="PVE49627.1"/>
    </source>
</evidence>
<dbReference type="SMART" id="SM00344">
    <property type="entry name" value="HTH_ASNC"/>
    <property type="match status" value="1"/>
</dbReference>
<dbReference type="PANTHER" id="PTHR30154">
    <property type="entry name" value="LEUCINE-RESPONSIVE REGULATORY PROTEIN"/>
    <property type="match status" value="1"/>
</dbReference>
<dbReference type="InterPro" id="IPR036390">
    <property type="entry name" value="WH_DNA-bd_sf"/>
</dbReference>
<dbReference type="PANTHER" id="PTHR30154:SF53">
    <property type="entry name" value="HTH-TYPE TRANSCRIPTIONAL REGULATOR LRPC"/>
    <property type="match status" value="1"/>
</dbReference>
<dbReference type="InterPro" id="IPR019887">
    <property type="entry name" value="Tscrpt_reg_AsnC/Lrp_C"/>
</dbReference>
<dbReference type="Gene3D" id="3.30.70.920">
    <property type="match status" value="1"/>
</dbReference>
<dbReference type="GO" id="GO:0043200">
    <property type="term" value="P:response to amino acid"/>
    <property type="evidence" value="ECO:0007669"/>
    <property type="project" value="TreeGrafter"/>
</dbReference>
<evidence type="ECO:0000256" key="1">
    <source>
        <dbReference type="ARBA" id="ARBA00023015"/>
    </source>
</evidence>
<keyword evidence="3" id="KW-0804">Transcription</keyword>
<name>A0A2T7UXW4_9RHOB</name>
<proteinExistence type="predicted"/>
<dbReference type="Gene3D" id="1.10.10.10">
    <property type="entry name" value="Winged helix-like DNA-binding domain superfamily/Winged helix DNA-binding domain"/>
    <property type="match status" value="1"/>
</dbReference>
<dbReference type="GO" id="GO:0043565">
    <property type="term" value="F:sequence-specific DNA binding"/>
    <property type="evidence" value="ECO:0007669"/>
    <property type="project" value="InterPro"/>
</dbReference>
<protein>
    <submittedName>
        <fullName evidence="5">Lrp/AsnC family transcriptional regulator</fullName>
    </submittedName>
</protein>
<dbReference type="PROSITE" id="PS00519">
    <property type="entry name" value="HTH_ASNC_1"/>
    <property type="match status" value="1"/>
</dbReference>
<dbReference type="InterPro" id="IPR019885">
    <property type="entry name" value="Tscrpt_reg_HTH_AsnC-type_CS"/>
</dbReference>
<keyword evidence="1" id="KW-0805">Transcription regulation</keyword>
<dbReference type="Pfam" id="PF13404">
    <property type="entry name" value="HTH_AsnC-type"/>
    <property type="match status" value="1"/>
</dbReference>
<dbReference type="InterPro" id="IPR000485">
    <property type="entry name" value="AsnC-type_HTH_dom"/>
</dbReference>
<gene>
    <name evidence="5" type="ORF">DDE23_03310</name>
</gene>
<dbReference type="SUPFAM" id="SSF54909">
    <property type="entry name" value="Dimeric alpha+beta barrel"/>
    <property type="match status" value="1"/>
</dbReference>
<accession>A0A2T7UXW4</accession>
<dbReference type="PROSITE" id="PS50956">
    <property type="entry name" value="HTH_ASNC_2"/>
    <property type="match status" value="1"/>
</dbReference>
<dbReference type="Pfam" id="PF01037">
    <property type="entry name" value="AsnC_trans_reg"/>
    <property type="match status" value="1"/>
</dbReference>
<evidence type="ECO:0000259" key="4">
    <source>
        <dbReference type="PROSITE" id="PS50956"/>
    </source>
</evidence>
<evidence type="ECO:0000256" key="2">
    <source>
        <dbReference type="ARBA" id="ARBA00023125"/>
    </source>
</evidence>
<dbReference type="EMBL" id="QDDR01000001">
    <property type="protein sequence ID" value="PVE49627.1"/>
    <property type="molecule type" value="Genomic_DNA"/>
</dbReference>
<dbReference type="SUPFAM" id="SSF46785">
    <property type="entry name" value="Winged helix' DNA-binding domain"/>
    <property type="match status" value="1"/>
</dbReference>
<dbReference type="GO" id="GO:0005829">
    <property type="term" value="C:cytosol"/>
    <property type="evidence" value="ECO:0007669"/>
    <property type="project" value="TreeGrafter"/>
</dbReference>
<dbReference type="InterPro" id="IPR036388">
    <property type="entry name" value="WH-like_DNA-bd_sf"/>
</dbReference>
<dbReference type="AlphaFoldDB" id="A0A2T7UXW4"/>
<sequence>MNSIDETILQLLAADARRALADIGAHVGLSPSAVNERIRRLVARGVIRRFTVEVDPAALNRAILAFVWATLAETGDEAKLHAQASQDPRVIECHHVTGEWRYLLKVRVESLAALEDFMTELKAAGQVGRSHAVVAMSSPVADAYVPPLG</sequence>
<feature type="domain" description="HTH asnC-type" evidence="4">
    <location>
        <begin position="1"/>
        <end position="62"/>
    </location>
</feature>
<dbReference type="RefSeq" id="WP_107750235.1">
    <property type="nucleotide sequence ID" value="NZ_QBKF01000001.1"/>
</dbReference>
<evidence type="ECO:0000313" key="6">
    <source>
        <dbReference type="Proteomes" id="UP000244810"/>
    </source>
</evidence>
<dbReference type="OrthoDB" id="166264at2"/>
<reference evidence="5 6" key="1">
    <citation type="journal article" date="2011" name="Syst. Appl. Microbiol.">
        <title>Defluviimonas denitrificans gen. nov., sp. nov., and Pararhodobacter aggregans gen. nov., sp. nov., non-phototrophic Rhodobacteraceae from the biofilter of a marine aquaculture.</title>
        <authorList>
            <person name="Foesel B.U."/>
            <person name="Drake H.L."/>
            <person name="Schramm A."/>
        </authorList>
    </citation>
    <scope>NUCLEOTIDE SEQUENCE [LARGE SCALE GENOMIC DNA]</scope>
    <source>
        <strain evidence="5 6">D1-19</strain>
    </source>
</reference>
<evidence type="ECO:0000256" key="3">
    <source>
        <dbReference type="ARBA" id="ARBA00023163"/>
    </source>
</evidence>
<dbReference type="Proteomes" id="UP000244810">
    <property type="component" value="Unassembled WGS sequence"/>
</dbReference>
<keyword evidence="2" id="KW-0238">DNA-binding</keyword>
<dbReference type="PRINTS" id="PR00033">
    <property type="entry name" value="HTHASNC"/>
</dbReference>
<dbReference type="InterPro" id="IPR011008">
    <property type="entry name" value="Dimeric_a/b-barrel"/>
</dbReference>
<comment type="caution">
    <text evidence="5">The sequence shown here is derived from an EMBL/GenBank/DDBJ whole genome shotgun (WGS) entry which is preliminary data.</text>
</comment>